<gene>
    <name evidence="4" type="ORF">A2637_00145</name>
</gene>
<accession>A0A1F6TKM9</accession>
<reference evidence="4 5" key="1">
    <citation type="journal article" date="2016" name="Nat. Commun.">
        <title>Thousands of microbial genomes shed light on interconnected biogeochemical processes in an aquifer system.</title>
        <authorList>
            <person name="Anantharaman K."/>
            <person name="Brown C.T."/>
            <person name="Hug L.A."/>
            <person name="Sharon I."/>
            <person name="Castelle C.J."/>
            <person name="Probst A.J."/>
            <person name="Thomas B.C."/>
            <person name="Singh A."/>
            <person name="Wilkins M.J."/>
            <person name="Karaoz U."/>
            <person name="Brodie E.L."/>
            <person name="Williams K.H."/>
            <person name="Hubbard S.S."/>
            <person name="Banfield J.F."/>
        </authorList>
    </citation>
    <scope>NUCLEOTIDE SEQUENCE [LARGE SCALE GENOMIC DNA]</scope>
</reference>
<organism evidence="4 5">
    <name type="scientific">Candidatus Muproteobacteria bacterium RIFCSPHIGHO2_01_FULL_65_16</name>
    <dbReference type="NCBI Taxonomy" id="1817764"/>
    <lineage>
        <taxon>Bacteria</taxon>
        <taxon>Pseudomonadati</taxon>
        <taxon>Pseudomonadota</taxon>
        <taxon>Candidatus Muproteobacteria</taxon>
    </lineage>
</organism>
<keyword evidence="1" id="KW-0808">Transferase</keyword>
<dbReference type="InterPro" id="IPR016039">
    <property type="entry name" value="Thiolase-like"/>
</dbReference>
<dbReference type="SUPFAM" id="SSF53901">
    <property type="entry name" value="Thiolase-like"/>
    <property type="match status" value="1"/>
</dbReference>
<evidence type="ECO:0000313" key="4">
    <source>
        <dbReference type="EMBL" id="OGI45690.1"/>
    </source>
</evidence>
<evidence type="ECO:0000256" key="1">
    <source>
        <dbReference type="ARBA" id="ARBA00022679"/>
    </source>
</evidence>
<protein>
    <recommendedName>
        <fullName evidence="3">Beta-ketoacyl-[acyl-carrier-protein] synthase III C-terminal domain-containing protein</fullName>
    </recommendedName>
</protein>
<evidence type="ECO:0000256" key="2">
    <source>
        <dbReference type="ARBA" id="ARBA00023315"/>
    </source>
</evidence>
<evidence type="ECO:0000259" key="3">
    <source>
        <dbReference type="Pfam" id="PF08541"/>
    </source>
</evidence>
<name>A0A1F6TKM9_9PROT</name>
<dbReference type="EMBL" id="MFSY01000067">
    <property type="protein sequence ID" value="OGI45690.1"/>
    <property type="molecule type" value="Genomic_DNA"/>
</dbReference>
<evidence type="ECO:0000313" key="5">
    <source>
        <dbReference type="Proteomes" id="UP000179360"/>
    </source>
</evidence>
<dbReference type="GO" id="GO:0016746">
    <property type="term" value="F:acyltransferase activity"/>
    <property type="evidence" value="ECO:0007669"/>
    <property type="project" value="UniProtKB-KW"/>
</dbReference>
<dbReference type="STRING" id="1817764.A2637_00145"/>
<dbReference type="PANTHER" id="PTHR34069:SF2">
    <property type="entry name" value="BETA-KETOACYL-[ACYL-CARRIER-PROTEIN] SYNTHASE III"/>
    <property type="match status" value="1"/>
</dbReference>
<dbReference type="GO" id="GO:0044550">
    <property type="term" value="P:secondary metabolite biosynthetic process"/>
    <property type="evidence" value="ECO:0007669"/>
    <property type="project" value="TreeGrafter"/>
</dbReference>
<dbReference type="Proteomes" id="UP000179360">
    <property type="component" value="Unassembled WGS sequence"/>
</dbReference>
<keyword evidence="2" id="KW-0012">Acyltransferase</keyword>
<sequence>MPEIIEAHIRLLAEMYDSFMEKLGWIPRDIVRFVHHQVGRKIFKHHVKYAGISLDVMTDTVTTMGNLITANIPVNLYNLMKNKEVKNGDKVFIAGAGSGLSVSQSGLIWNAA</sequence>
<dbReference type="PANTHER" id="PTHR34069">
    <property type="entry name" value="3-OXOACYL-[ACYL-CARRIER-PROTEIN] SYNTHASE 3"/>
    <property type="match status" value="1"/>
</dbReference>
<dbReference type="Pfam" id="PF08541">
    <property type="entry name" value="ACP_syn_III_C"/>
    <property type="match status" value="1"/>
</dbReference>
<proteinExistence type="predicted"/>
<dbReference type="Gene3D" id="3.40.47.10">
    <property type="match status" value="1"/>
</dbReference>
<dbReference type="InterPro" id="IPR013747">
    <property type="entry name" value="ACP_syn_III_C"/>
</dbReference>
<feature type="domain" description="Beta-ketoacyl-[acyl-carrier-protein] synthase III C-terminal" evidence="3">
    <location>
        <begin position="20"/>
        <end position="102"/>
    </location>
</feature>
<dbReference type="AlphaFoldDB" id="A0A1F6TKM9"/>
<comment type="caution">
    <text evidence="4">The sequence shown here is derived from an EMBL/GenBank/DDBJ whole genome shotgun (WGS) entry which is preliminary data.</text>
</comment>